<dbReference type="AlphaFoldDB" id="K0TG91"/>
<keyword evidence="3" id="KW-1185">Reference proteome</keyword>
<dbReference type="Proteomes" id="UP000266841">
    <property type="component" value="Unassembled WGS sequence"/>
</dbReference>
<reference evidence="2 3" key="1">
    <citation type="journal article" date="2012" name="Genome Biol.">
        <title>Genome and low-iron response of an oceanic diatom adapted to chronic iron limitation.</title>
        <authorList>
            <person name="Lommer M."/>
            <person name="Specht M."/>
            <person name="Roy A.S."/>
            <person name="Kraemer L."/>
            <person name="Andreson R."/>
            <person name="Gutowska M.A."/>
            <person name="Wolf J."/>
            <person name="Bergner S.V."/>
            <person name="Schilhabel M.B."/>
            <person name="Klostermeier U.C."/>
            <person name="Beiko R.G."/>
            <person name="Rosenstiel P."/>
            <person name="Hippler M."/>
            <person name="Laroche J."/>
        </authorList>
    </citation>
    <scope>NUCLEOTIDE SEQUENCE [LARGE SCALE GENOMIC DNA]</scope>
    <source>
        <strain evidence="2 3">CCMP1005</strain>
    </source>
</reference>
<name>K0TG91_THAOC</name>
<accession>K0TG91</accession>
<feature type="region of interest" description="Disordered" evidence="1">
    <location>
        <begin position="181"/>
        <end position="233"/>
    </location>
</feature>
<feature type="compositionally biased region" description="Gly residues" evidence="1">
    <location>
        <begin position="197"/>
        <end position="208"/>
    </location>
</feature>
<feature type="region of interest" description="Disordered" evidence="1">
    <location>
        <begin position="105"/>
        <end position="144"/>
    </location>
</feature>
<evidence type="ECO:0000313" key="2">
    <source>
        <dbReference type="EMBL" id="EJK77708.1"/>
    </source>
</evidence>
<sequence length="233" mass="24808">MSVGGRLNRGIESSRHGDWAGWLATLPKCHTSLERLERGPSGQVTRTGEAMRGQGREERAAVGGLAAPSRAVSGSFLRLPRRRGLAAEVDLSPRQDSDFLACRQTSSMRAGPRMKTDGAESGRRRGGRAKAARSPGKLGGGRMRRRTAERLAFIKAALGRRWGDWASMVSLGMILPSWGREGSNSSYQRQGPPPLVRGGGAESGGGRGASVAERRAEPPALSAPRGRCEPGRT</sequence>
<dbReference type="EMBL" id="AGNL01000518">
    <property type="protein sequence ID" value="EJK77708.1"/>
    <property type="molecule type" value="Genomic_DNA"/>
</dbReference>
<protein>
    <submittedName>
        <fullName evidence="2">Uncharacterized protein</fullName>
    </submittedName>
</protein>
<evidence type="ECO:0000256" key="1">
    <source>
        <dbReference type="SAM" id="MobiDB-lite"/>
    </source>
</evidence>
<proteinExistence type="predicted"/>
<gene>
    <name evidence="2" type="ORF">THAOC_00446</name>
</gene>
<feature type="compositionally biased region" description="Basic and acidic residues" evidence="1">
    <location>
        <begin position="114"/>
        <end position="123"/>
    </location>
</feature>
<organism evidence="2 3">
    <name type="scientific">Thalassiosira oceanica</name>
    <name type="common">Marine diatom</name>
    <dbReference type="NCBI Taxonomy" id="159749"/>
    <lineage>
        <taxon>Eukaryota</taxon>
        <taxon>Sar</taxon>
        <taxon>Stramenopiles</taxon>
        <taxon>Ochrophyta</taxon>
        <taxon>Bacillariophyta</taxon>
        <taxon>Coscinodiscophyceae</taxon>
        <taxon>Thalassiosirophycidae</taxon>
        <taxon>Thalassiosirales</taxon>
        <taxon>Thalassiosiraceae</taxon>
        <taxon>Thalassiosira</taxon>
    </lineage>
</organism>
<comment type="caution">
    <text evidence="2">The sequence shown here is derived from an EMBL/GenBank/DDBJ whole genome shotgun (WGS) entry which is preliminary data.</text>
</comment>
<feature type="region of interest" description="Disordered" evidence="1">
    <location>
        <begin position="36"/>
        <end position="61"/>
    </location>
</feature>
<evidence type="ECO:0000313" key="3">
    <source>
        <dbReference type="Proteomes" id="UP000266841"/>
    </source>
</evidence>